<protein>
    <recommendedName>
        <fullName evidence="6 15">tRNA (guanine-N(1)-)-methyltransferase</fullName>
        <ecNumber evidence="5 15">2.1.1.228</ecNumber>
    </recommendedName>
    <alternativeName>
        <fullName evidence="12 15">M1G-methyltransferase</fullName>
    </alternativeName>
    <alternativeName>
        <fullName evidence="13 15">tRNA [GM37] methyltransferase</fullName>
    </alternativeName>
</protein>
<dbReference type="AlphaFoldDB" id="A9DAH8"/>
<keyword evidence="8 15" id="KW-0489">Methyltransferase</keyword>
<sequence>MRLGVITLFPEMFRAVTDFGVTGRAVKNGLLELQTWNPRDFTHDKHNTVDDRPYGGGPGMLMMVQPLRDAIHAAKAAIGDGAKVIYLSPQGRKLTQQGVEELVKSDSLILVCGRYEGIDERIIQTEVDEEWSIGDYVLSGGELPAMALIDSVSRLVPGVLGKKASAEQDSFSDGLLDCPHYTRPESLDGLDVPAVLLSGNHEHIRRWRLQQSLGRTLLRRPDLLENLALTDEQTKLLNEFVEQTNHSG</sequence>
<evidence type="ECO:0000256" key="17">
    <source>
        <dbReference type="RuleBase" id="RU003464"/>
    </source>
</evidence>
<evidence type="ECO:0000256" key="6">
    <source>
        <dbReference type="ARBA" id="ARBA00014679"/>
    </source>
</evidence>
<dbReference type="PIRSF" id="PIRSF000386">
    <property type="entry name" value="tRNA_mtase"/>
    <property type="match status" value="1"/>
</dbReference>
<evidence type="ECO:0000256" key="15">
    <source>
        <dbReference type="HAMAP-Rule" id="MF_00605"/>
    </source>
</evidence>
<dbReference type="Gene3D" id="1.10.1270.20">
    <property type="entry name" value="tRNA(m1g37)methyltransferase, domain 2"/>
    <property type="match status" value="1"/>
</dbReference>
<evidence type="ECO:0000313" key="20">
    <source>
        <dbReference type="Proteomes" id="UP000005839"/>
    </source>
</evidence>
<comment type="caution">
    <text evidence="19">The sequence shown here is derived from an EMBL/GenBank/DDBJ whole genome shotgun (WGS) entry which is preliminary data.</text>
</comment>
<keyword evidence="20" id="KW-1185">Reference proteome</keyword>
<dbReference type="EMBL" id="ABIC01000018">
    <property type="protein sequence ID" value="EDQ00601.1"/>
    <property type="molecule type" value="Genomic_DNA"/>
</dbReference>
<evidence type="ECO:0000256" key="14">
    <source>
        <dbReference type="ARBA" id="ARBA00047783"/>
    </source>
</evidence>
<evidence type="ECO:0000256" key="2">
    <source>
        <dbReference type="ARBA" id="ARBA00004496"/>
    </source>
</evidence>
<dbReference type="Gene3D" id="3.40.1280.10">
    <property type="match status" value="1"/>
</dbReference>
<evidence type="ECO:0000256" key="16">
    <source>
        <dbReference type="PIRSR" id="PIRSR000386-1"/>
    </source>
</evidence>
<dbReference type="PANTHER" id="PTHR46417:SF1">
    <property type="entry name" value="TRNA (GUANINE-N(1)-)-METHYLTRANSFERASE"/>
    <property type="match status" value="1"/>
</dbReference>
<dbReference type="InterPro" id="IPR029026">
    <property type="entry name" value="tRNA_m1G_MTases_N"/>
</dbReference>
<evidence type="ECO:0000256" key="8">
    <source>
        <dbReference type="ARBA" id="ARBA00022603"/>
    </source>
</evidence>
<dbReference type="InterPro" id="IPR023148">
    <property type="entry name" value="tRNA_m1G_MeTrfase_C_sf"/>
</dbReference>
<dbReference type="GO" id="GO:0052906">
    <property type="term" value="F:tRNA (guanine(37)-N1)-methyltransferase activity"/>
    <property type="evidence" value="ECO:0007669"/>
    <property type="project" value="UniProtKB-UniRule"/>
</dbReference>
<accession>A9DAH8</accession>
<comment type="subunit">
    <text evidence="4 15 17">Homodimer.</text>
</comment>
<dbReference type="RefSeq" id="WP_005499622.1">
    <property type="nucleotide sequence ID" value="NZ_ABIC01000018.1"/>
</dbReference>
<dbReference type="FunFam" id="1.10.1270.20:FF:000001">
    <property type="entry name" value="tRNA (guanine-N(1)-)-methyltransferase"/>
    <property type="match status" value="1"/>
</dbReference>
<organism evidence="19 20">
    <name type="scientific">Shewanella benthica KT99</name>
    <dbReference type="NCBI Taxonomy" id="314608"/>
    <lineage>
        <taxon>Bacteria</taxon>
        <taxon>Pseudomonadati</taxon>
        <taxon>Pseudomonadota</taxon>
        <taxon>Gammaproteobacteria</taxon>
        <taxon>Alteromonadales</taxon>
        <taxon>Shewanellaceae</taxon>
        <taxon>Shewanella</taxon>
    </lineage>
</organism>
<dbReference type="Pfam" id="PF01746">
    <property type="entry name" value="tRNA_m1G_MT"/>
    <property type="match status" value="1"/>
</dbReference>
<evidence type="ECO:0000256" key="10">
    <source>
        <dbReference type="ARBA" id="ARBA00022691"/>
    </source>
</evidence>
<dbReference type="SUPFAM" id="SSF75217">
    <property type="entry name" value="alpha/beta knot"/>
    <property type="match status" value="1"/>
</dbReference>
<comment type="subcellular location">
    <subcellularLocation>
        <location evidence="2 15 17">Cytoplasm</location>
    </subcellularLocation>
</comment>
<dbReference type="CDD" id="cd18080">
    <property type="entry name" value="TrmD-like"/>
    <property type="match status" value="1"/>
</dbReference>
<proteinExistence type="inferred from homology"/>
<feature type="domain" description="tRNA methyltransferase TRMD/TRM10-type" evidence="18">
    <location>
        <begin position="1"/>
        <end position="225"/>
    </location>
</feature>
<evidence type="ECO:0000256" key="13">
    <source>
        <dbReference type="ARBA" id="ARBA00033392"/>
    </source>
</evidence>
<evidence type="ECO:0000256" key="12">
    <source>
        <dbReference type="ARBA" id="ARBA00029736"/>
    </source>
</evidence>
<feature type="binding site" evidence="15 16">
    <location>
        <position position="113"/>
    </location>
    <ligand>
        <name>S-adenosyl-L-methionine</name>
        <dbReference type="ChEBI" id="CHEBI:59789"/>
    </ligand>
</feature>
<dbReference type="FunFam" id="3.40.1280.10:FF:000001">
    <property type="entry name" value="tRNA (guanine-N(1)-)-methyltransferase"/>
    <property type="match status" value="1"/>
</dbReference>
<dbReference type="NCBIfam" id="TIGR00088">
    <property type="entry name" value="trmD"/>
    <property type="match status" value="1"/>
</dbReference>
<comment type="function">
    <text evidence="1 15 17">Specifically methylates guanosine-37 in various tRNAs.</text>
</comment>
<evidence type="ECO:0000256" key="7">
    <source>
        <dbReference type="ARBA" id="ARBA00022490"/>
    </source>
</evidence>
<dbReference type="InterPro" id="IPR016009">
    <property type="entry name" value="tRNA_MeTrfase_TRMD/TRM10"/>
</dbReference>
<reference evidence="19 20" key="1">
    <citation type="submission" date="2007-10" db="EMBL/GenBank/DDBJ databases">
        <authorList>
            <person name="Yayanos A."/>
            <person name="Ferriera S."/>
            <person name="Johnson J."/>
            <person name="Kravitz S."/>
            <person name="Halpern A."/>
            <person name="Remington K."/>
            <person name="Beeson K."/>
            <person name="Tran B."/>
            <person name="Rogers Y.-H."/>
            <person name="Friedman R."/>
            <person name="Venter J.C."/>
        </authorList>
    </citation>
    <scope>NUCLEOTIDE SEQUENCE [LARGE SCALE GENOMIC DNA]</scope>
    <source>
        <strain evidence="19 20">KT99</strain>
    </source>
</reference>
<dbReference type="EC" id="2.1.1.228" evidence="5 15"/>
<dbReference type="GO" id="GO:0005829">
    <property type="term" value="C:cytosol"/>
    <property type="evidence" value="ECO:0007669"/>
    <property type="project" value="TreeGrafter"/>
</dbReference>
<dbReference type="NCBIfam" id="NF000648">
    <property type="entry name" value="PRK00026.1"/>
    <property type="match status" value="1"/>
</dbReference>
<dbReference type="HAMAP" id="MF_00605">
    <property type="entry name" value="TrmD"/>
    <property type="match status" value="1"/>
</dbReference>
<evidence type="ECO:0000256" key="11">
    <source>
        <dbReference type="ARBA" id="ARBA00022694"/>
    </source>
</evidence>
<feature type="binding site" evidence="15 16">
    <location>
        <begin position="133"/>
        <end position="138"/>
    </location>
    <ligand>
        <name>S-adenosyl-L-methionine</name>
        <dbReference type="ChEBI" id="CHEBI:59789"/>
    </ligand>
</feature>
<dbReference type="PANTHER" id="PTHR46417">
    <property type="entry name" value="TRNA (GUANINE-N(1)-)-METHYLTRANSFERASE"/>
    <property type="match status" value="1"/>
</dbReference>
<dbReference type="STRING" id="314608.KT99_03609"/>
<dbReference type="InterPro" id="IPR029028">
    <property type="entry name" value="Alpha/beta_knot_MTases"/>
</dbReference>
<evidence type="ECO:0000256" key="4">
    <source>
        <dbReference type="ARBA" id="ARBA00011738"/>
    </source>
</evidence>
<keyword evidence="7 15" id="KW-0963">Cytoplasm</keyword>
<evidence type="ECO:0000256" key="5">
    <source>
        <dbReference type="ARBA" id="ARBA00012807"/>
    </source>
</evidence>
<gene>
    <name evidence="15 19" type="primary">trmD</name>
    <name evidence="19" type="ORF">KT99_03609</name>
</gene>
<evidence type="ECO:0000313" key="19">
    <source>
        <dbReference type="EMBL" id="EDQ00601.1"/>
    </source>
</evidence>
<evidence type="ECO:0000256" key="1">
    <source>
        <dbReference type="ARBA" id="ARBA00002634"/>
    </source>
</evidence>
<dbReference type="GO" id="GO:0002939">
    <property type="term" value="P:tRNA N1-guanine methylation"/>
    <property type="evidence" value="ECO:0007669"/>
    <property type="project" value="TreeGrafter"/>
</dbReference>
<evidence type="ECO:0000256" key="9">
    <source>
        <dbReference type="ARBA" id="ARBA00022679"/>
    </source>
</evidence>
<comment type="similarity">
    <text evidence="3 15 17">Belongs to the RNA methyltransferase TrmD family.</text>
</comment>
<keyword evidence="10 15" id="KW-0949">S-adenosyl-L-methionine</keyword>
<comment type="catalytic activity">
    <reaction evidence="14 15 17">
        <text>guanosine(37) in tRNA + S-adenosyl-L-methionine = N(1)-methylguanosine(37) in tRNA + S-adenosyl-L-homocysteine + H(+)</text>
        <dbReference type="Rhea" id="RHEA:36899"/>
        <dbReference type="Rhea" id="RHEA-COMP:10145"/>
        <dbReference type="Rhea" id="RHEA-COMP:10147"/>
        <dbReference type="ChEBI" id="CHEBI:15378"/>
        <dbReference type="ChEBI" id="CHEBI:57856"/>
        <dbReference type="ChEBI" id="CHEBI:59789"/>
        <dbReference type="ChEBI" id="CHEBI:73542"/>
        <dbReference type="ChEBI" id="CHEBI:74269"/>
        <dbReference type="EC" id="2.1.1.228"/>
    </reaction>
</comment>
<evidence type="ECO:0000256" key="3">
    <source>
        <dbReference type="ARBA" id="ARBA00007630"/>
    </source>
</evidence>
<dbReference type="InterPro" id="IPR002649">
    <property type="entry name" value="tRNA_m1G_MeTrfase_TrmD"/>
</dbReference>
<keyword evidence="11 15" id="KW-0819">tRNA processing</keyword>
<dbReference type="Proteomes" id="UP000005839">
    <property type="component" value="Unassembled WGS sequence"/>
</dbReference>
<keyword evidence="9 15" id="KW-0808">Transferase</keyword>
<evidence type="ECO:0000259" key="18">
    <source>
        <dbReference type="Pfam" id="PF01746"/>
    </source>
</evidence>
<name>A9DAH8_9GAMM</name>